<sequence length="82" mass="9266">MHAALHFDITCVRLCASHHYYHVGIMKSLFIPHDGTMIEHNFGHVNVGWYICSSRRGLATLSSPQVFGSCLLFPKKPCPPVW</sequence>
<dbReference type="Proteomes" id="UP000054166">
    <property type="component" value="Unassembled WGS sequence"/>
</dbReference>
<keyword evidence="2" id="KW-1185">Reference proteome</keyword>
<reference evidence="1 2" key="1">
    <citation type="submission" date="2014-04" db="EMBL/GenBank/DDBJ databases">
        <authorList>
            <consortium name="DOE Joint Genome Institute"/>
            <person name="Kuo A."/>
            <person name="Tarkka M."/>
            <person name="Buscot F."/>
            <person name="Kohler A."/>
            <person name="Nagy L.G."/>
            <person name="Floudas D."/>
            <person name="Copeland A."/>
            <person name="Barry K.W."/>
            <person name="Cichocki N."/>
            <person name="Veneault-Fourrey C."/>
            <person name="LaButti K."/>
            <person name="Lindquist E.A."/>
            <person name="Lipzen A."/>
            <person name="Lundell T."/>
            <person name="Morin E."/>
            <person name="Murat C."/>
            <person name="Sun H."/>
            <person name="Tunlid A."/>
            <person name="Henrissat B."/>
            <person name="Grigoriev I.V."/>
            <person name="Hibbett D.S."/>
            <person name="Martin F."/>
            <person name="Nordberg H.P."/>
            <person name="Cantor M.N."/>
            <person name="Hua S.X."/>
        </authorList>
    </citation>
    <scope>NUCLEOTIDE SEQUENCE [LARGE SCALE GENOMIC DNA]</scope>
    <source>
        <strain evidence="1 2">F 1598</strain>
    </source>
</reference>
<evidence type="ECO:0000313" key="1">
    <source>
        <dbReference type="EMBL" id="KIM88356.1"/>
    </source>
</evidence>
<evidence type="ECO:0000313" key="2">
    <source>
        <dbReference type="Proteomes" id="UP000054166"/>
    </source>
</evidence>
<organism evidence="1 2">
    <name type="scientific">Piloderma croceum (strain F 1598)</name>
    <dbReference type="NCBI Taxonomy" id="765440"/>
    <lineage>
        <taxon>Eukaryota</taxon>
        <taxon>Fungi</taxon>
        <taxon>Dikarya</taxon>
        <taxon>Basidiomycota</taxon>
        <taxon>Agaricomycotina</taxon>
        <taxon>Agaricomycetes</taxon>
        <taxon>Agaricomycetidae</taxon>
        <taxon>Atheliales</taxon>
        <taxon>Atheliaceae</taxon>
        <taxon>Piloderma</taxon>
    </lineage>
</organism>
<dbReference type="HOGENOM" id="CLU_2559067_0_0_1"/>
<protein>
    <submittedName>
        <fullName evidence="1">Uncharacterized protein</fullName>
    </submittedName>
</protein>
<accession>A0A0C3GCI8</accession>
<dbReference type="AlphaFoldDB" id="A0A0C3GCI8"/>
<name>A0A0C3GCI8_PILCF</name>
<gene>
    <name evidence="1" type="ORF">PILCRDRAFT_254846</name>
</gene>
<reference evidence="2" key="2">
    <citation type="submission" date="2015-01" db="EMBL/GenBank/DDBJ databases">
        <title>Evolutionary Origins and Diversification of the Mycorrhizal Mutualists.</title>
        <authorList>
            <consortium name="DOE Joint Genome Institute"/>
            <consortium name="Mycorrhizal Genomics Consortium"/>
            <person name="Kohler A."/>
            <person name="Kuo A."/>
            <person name="Nagy L.G."/>
            <person name="Floudas D."/>
            <person name="Copeland A."/>
            <person name="Barry K.W."/>
            <person name="Cichocki N."/>
            <person name="Veneault-Fourrey C."/>
            <person name="LaButti K."/>
            <person name="Lindquist E.A."/>
            <person name="Lipzen A."/>
            <person name="Lundell T."/>
            <person name="Morin E."/>
            <person name="Murat C."/>
            <person name="Riley R."/>
            <person name="Ohm R."/>
            <person name="Sun H."/>
            <person name="Tunlid A."/>
            <person name="Henrissat B."/>
            <person name="Grigoriev I.V."/>
            <person name="Hibbett D.S."/>
            <person name="Martin F."/>
        </authorList>
    </citation>
    <scope>NUCLEOTIDE SEQUENCE [LARGE SCALE GENOMIC DNA]</scope>
    <source>
        <strain evidence="2">F 1598</strain>
    </source>
</reference>
<dbReference type="InParanoid" id="A0A0C3GCI8"/>
<proteinExistence type="predicted"/>
<dbReference type="EMBL" id="KN832977">
    <property type="protein sequence ID" value="KIM88356.1"/>
    <property type="molecule type" value="Genomic_DNA"/>
</dbReference>